<keyword evidence="5" id="KW-0964">Secreted</keyword>
<keyword evidence="4" id="KW-1003">Cell membrane</keyword>
<evidence type="ECO:0000313" key="19">
    <source>
        <dbReference type="EMBL" id="PNH33665.1"/>
    </source>
</evidence>
<dbReference type="AlphaFoldDB" id="A0AA44WMV8"/>
<feature type="compositionally biased region" description="Polar residues" evidence="16">
    <location>
        <begin position="266"/>
        <end position="275"/>
    </location>
</feature>
<dbReference type="InterPro" id="IPR008427">
    <property type="entry name" value="Extracellular_membr_CFEM_dom"/>
</dbReference>
<evidence type="ECO:0000256" key="5">
    <source>
        <dbReference type="ARBA" id="ARBA00022525"/>
    </source>
</evidence>
<dbReference type="InterPro" id="IPR051735">
    <property type="entry name" value="CFEM_domain"/>
</dbReference>
<feature type="compositionally biased region" description="Basic and acidic residues" evidence="16">
    <location>
        <begin position="469"/>
        <end position="489"/>
    </location>
</feature>
<keyword evidence="14" id="KW-0449">Lipoprotein</keyword>
<feature type="binding site" description="axial binding residue" evidence="15">
    <location>
        <position position="358"/>
    </location>
    <ligand>
        <name>heme</name>
        <dbReference type="ChEBI" id="CHEBI:30413"/>
    </ligand>
    <ligandPart>
        <name>Fe</name>
        <dbReference type="ChEBI" id="CHEBI:18248"/>
    </ligandPart>
</feature>
<evidence type="ECO:0000256" key="7">
    <source>
        <dbReference type="ARBA" id="ARBA00022622"/>
    </source>
</evidence>
<evidence type="ECO:0000256" key="10">
    <source>
        <dbReference type="ARBA" id="ARBA00023004"/>
    </source>
</evidence>
<comment type="caution">
    <text evidence="19">The sequence shown here is derived from an EMBL/GenBank/DDBJ whole genome shotgun (WGS) entry which is preliminary data.</text>
</comment>
<dbReference type="EMBL" id="MPSH01000008">
    <property type="protein sequence ID" value="PNH33665.1"/>
    <property type="molecule type" value="Genomic_DNA"/>
</dbReference>
<feature type="region of interest" description="Disordered" evidence="16">
    <location>
        <begin position="109"/>
        <end position="185"/>
    </location>
</feature>
<keyword evidence="6 15" id="KW-0349">Heme</keyword>
<feature type="binding site" description="axial binding residue" evidence="15">
    <location>
        <position position="55"/>
    </location>
    <ligand>
        <name>heme</name>
        <dbReference type="ChEBI" id="CHEBI:30413"/>
    </ligand>
    <ligandPart>
        <name>Fe</name>
        <dbReference type="ChEBI" id="CHEBI:18248"/>
    </ligandPart>
</feature>
<gene>
    <name evidence="19" type="ORF">BJF96_g3323</name>
</gene>
<evidence type="ECO:0000256" key="13">
    <source>
        <dbReference type="ARBA" id="ARBA00023180"/>
    </source>
</evidence>
<feature type="compositionally biased region" description="Low complexity" evidence="16">
    <location>
        <begin position="296"/>
        <end position="312"/>
    </location>
</feature>
<reference evidence="19 20" key="1">
    <citation type="submission" date="2017-12" db="EMBL/GenBank/DDBJ databases">
        <title>Comparative genomics yields insights into virulence evolution of Verticillium dahliae.</title>
        <authorList>
            <person name="Fan R."/>
            <person name="Armitage A.D."/>
            <person name="Cascant-Lopez E."/>
            <person name="Sobczyk M."/>
            <person name="Cockerton H.M."/>
            <person name="Harrison R.J."/>
        </authorList>
    </citation>
    <scope>NUCLEOTIDE SEQUENCE [LARGE SCALE GENOMIC DNA]</scope>
    <source>
        <strain evidence="19 20">12008</strain>
    </source>
</reference>
<dbReference type="GO" id="GO:0005576">
    <property type="term" value="C:extracellular region"/>
    <property type="evidence" value="ECO:0007669"/>
    <property type="project" value="UniProtKB-SubCell"/>
</dbReference>
<keyword evidence="8 15" id="KW-0479">Metal-binding</keyword>
<evidence type="ECO:0000256" key="11">
    <source>
        <dbReference type="ARBA" id="ARBA00023136"/>
    </source>
</evidence>
<accession>A0AA44WMV8</accession>
<dbReference type="GO" id="GO:0005886">
    <property type="term" value="C:plasma membrane"/>
    <property type="evidence" value="ECO:0007669"/>
    <property type="project" value="UniProtKB-SubCell"/>
</dbReference>
<feature type="domain" description="CFEM" evidence="18">
    <location>
        <begin position="5"/>
        <end position="123"/>
    </location>
</feature>
<feature type="compositionally biased region" description="Low complexity" evidence="16">
    <location>
        <begin position="144"/>
        <end position="153"/>
    </location>
</feature>
<dbReference type="Pfam" id="PF05730">
    <property type="entry name" value="CFEM"/>
    <property type="match status" value="3"/>
</dbReference>
<feature type="compositionally biased region" description="Pro residues" evidence="16">
    <location>
        <begin position="437"/>
        <end position="447"/>
    </location>
</feature>
<feature type="compositionally biased region" description="Pro residues" evidence="16">
    <location>
        <begin position="120"/>
        <end position="143"/>
    </location>
</feature>
<feature type="disulfide bond" evidence="15">
    <location>
        <begin position="214"/>
        <end position="221"/>
    </location>
</feature>
<evidence type="ECO:0000256" key="12">
    <source>
        <dbReference type="ARBA" id="ARBA00023157"/>
    </source>
</evidence>
<dbReference type="PANTHER" id="PTHR37928:SF2">
    <property type="entry name" value="GPI ANCHORED CFEM DOMAIN PROTEIN (AFU_ORTHOLOGUE AFUA_6G10580)"/>
    <property type="match status" value="1"/>
</dbReference>
<feature type="domain" description="CFEM" evidence="18">
    <location>
        <begin position="169"/>
        <end position="283"/>
    </location>
</feature>
<feature type="region of interest" description="Disordered" evidence="16">
    <location>
        <begin position="410"/>
        <end position="550"/>
    </location>
</feature>
<evidence type="ECO:0000256" key="3">
    <source>
        <dbReference type="ARBA" id="ARBA00010031"/>
    </source>
</evidence>
<evidence type="ECO:0000256" key="2">
    <source>
        <dbReference type="ARBA" id="ARBA00004613"/>
    </source>
</evidence>
<name>A0AA44WMV8_VERDA</name>
<protein>
    <recommendedName>
        <fullName evidence="18">CFEM domain-containing protein</fullName>
    </recommendedName>
</protein>
<evidence type="ECO:0000256" key="14">
    <source>
        <dbReference type="ARBA" id="ARBA00023288"/>
    </source>
</evidence>
<dbReference type="SMART" id="SM00747">
    <property type="entry name" value="CFEM"/>
    <property type="match status" value="3"/>
</dbReference>
<evidence type="ECO:0000256" key="8">
    <source>
        <dbReference type="ARBA" id="ARBA00022723"/>
    </source>
</evidence>
<sequence>MVSAAHIAALLAVASGVAAQGGLEQCASLTTLFPACATGCILSAASAVGCTNGLDLRCRCDPTSSAQIQASAFNCVIGNCNADPTQIESAINAGASVCGCVNAAPTAVPSEPPITSAPAPSSPPVPSEPEPSEPPSSGPPPSAPSSEVVSEEPSVPPVIPSSTEPASSGPITPAPSSPGDGDCDATSPCEDIAQAVPNCGRSCIISAASASLGCAAEDYECQCAGFQTIQAGAAPCVISACGIAGAVPLLGSVSALCGCVTANPSTPCTASSEPSITVEPSAPASSGSGGEPPVEPSSEAPGPGESSEAPGPSVIPPPTTCAPPTAPDCGPVATSAVPACAQHCFLDAAPNVGCDATDYACQCEAEAQASLTQLLVPCVATACPPASLQAVITGASSVCACAAAIPTGTGEDDCPGGSGIPQPSGKPTTTKDDYPAPGGPTPYPLPPHASETPCPEPEEPGHPGYPAPEPEHPAPEPEHPASEPEHPVPEPETPAPEPETPAPEPETPAPEPETPAPEPETPAPVPETPEAPAPVPTQVDNGDDDEPVTVPVGAAARSDLSIMGSLLVAVLLAAGLM</sequence>
<evidence type="ECO:0000256" key="9">
    <source>
        <dbReference type="ARBA" id="ARBA00022729"/>
    </source>
</evidence>
<comment type="caution">
    <text evidence="15">Lacks conserved residue(s) required for the propagation of feature annotation.</text>
</comment>
<feature type="disulfide bond" evidence="15">
    <location>
        <begin position="354"/>
        <end position="361"/>
    </location>
</feature>
<dbReference type="GO" id="GO:0098552">
    <property type="term" value="C:side of membrane"/>
    <property type="evidence" value="ECO:0007669"/>
    <property type="project" value="UniProtKB-KW"/>
</dbReference>
<feature type="binding site" description="axial binding residue" evidence="15">
    <location>
        <position position="218"/>
    </location>
    <ligand>
        <name>heme</name>
        <dbReference type="ChEBI" id="CHEBI:30413"/>
    </ligand>
    <ligandPart>
        <name>Fe</name>
        <dbReference type="ChEBI" id="CHEBI:18248"/>
    </ligandPart>
</feature>
<keyword evidence="12 15" id="KW-1015">Disulfide bond</keyword>
<dbReference type="GO" id="GO:0046872">
    <property type="term" value="F:metal ion binding"/>
    <property type="evidence" value="ECO:0007669"/>
    <property type="project" value="UniProtKB-UniRule"/>
</dbReference>
<feature type="chain" id="PRO_5041344683" description="CFEM domain-containing protein" evidence="17">
    <location>
        <begin position="20"/>
        <end position="577"/>
    </location>
</feature>
<evidence type="ECO:0000313" key="20">
    <source>
        <dbReference type="Proteomes" id="UP000236305"/>
    </source>
</evidence>
<comment type="subcellular location">
    <subcellularLocation>
        <location evidence="1">Cell membrane</location>
        <topology evidence="1">Lipid-anchor</topology>
        <topology evidence="1">GPI-anchor</topology>
    </subcellularLocation>
    <subcellularLocation>
        <location evidence="2">Secreted</location>
    </subcellularLocation>
</comment>
<feature type="compositionally biased region" description="Pro residues" evidence="16">
    <location>
        <begin position="490"/>
        <end position="535"/>
    </location>
</feature>
<evidence type="ECO:0000256" key="1">
    <source>
        <dbReference type="ARBA" id="ARBA00004609"/>
    </source>
</evidence>
<evidence type="ECO:0000256" key="4">
    <source>
        <dbReference type="ARBA" id="ARBA00022475"/>
    </source>
</evidence>
<dbReference type="PANTHER" id="PTHR37928">
    <property type="entry name" value="CFEM DOMAIN PROTEIN (AFU_ORTHOLOGUE AFUA_6G14090)"/>
    <property type="match status" value="1"/>
</dbReference>
<dbReference type="Proteomes" id="UP000236305">
    <property type="component" value="Unassembled WGS sequence"/>
</dbReference>
<evidence type="ECO:0000256" key="17">
    <source>
        <dbReference type="SAM" id="SignalP"/>
    </source>
</evidence>
<keyword evidence="7" id="KW-0336">GPI-anchor</keyword>
<proteinExistence type="inferred from homology"/>
<keyword evidence="9 17" id="KW-0732">Signal</keyword>
<feature type="domain" description="CFEM" evidence="18">
    <location>
        <begin position="312"/>
        <end position="426"/>
    </location>
</feature>
<evidence type="ECO:0000256" key="15">
    <source>
        <dbReference type="PROSITE-ProRule" id="PRU01356"/>
    </source>
</evidence>
<keyword evidence="13" id="KW-0325">Glycoprotein</keyword>
<dbReference type="PROSITE" id="PS52012">
    <property type="entry name" value="CFEM"/>
    <property type="match status" value="3"/>
</dbReference>
<evidence type="ECO:0000256" key="6">
    <source>
        <dbReference type="ARBA" id="ARBA00022617"/>
    </source>
</evidence>
<evidence type="ECO:0000259" key="18">
    <source>
        <dbReference type="PROSITE" id="PS52012"/>
    </source>
</evidence>
<feature type="signal peptide" evidence="17">
    <location>
        <begin position="1"/>
        <end position="19"/>
    </location>
</feature>
<keyword evidence="11" id="KW-0472">Membrane</keyword>
<comment type="similarity">
    <text evidence="3">Belongs to the RBT5 family.</text>
</comment>
<evidence type="ECO:0000256" key="16">
    <source>
        <dbReference type="SAM" id="MobiDB-lite"/>
    </source>
</evidence>
<keyword evidence="10 15" id="KW-0408">Iron</keyword>
<feature type="region of interest" description="Disordered" evidence="16">
    <location>
        <begin position="266"/>
        <end position="317"/>
    </location>
</feature>
<organism evidence="19 20">
    <name type="scientific">Verticillium dahliae</name>
    <name type="common">Verticillium wilt</name>
    <dbReference type="NCBI Taxonomy" id="27337"/>
    <lineage>
        <taxon>Eukaryota</taxon>
        <taxon>Fungi</taxon>
        <taxon>Dikarya</taxon>
        <taxon>Ascomycota</taxon>
        <taxon>Pezizomycotina</taxon>
        <taxon>Sordariomycetes</taxon>
        <taxon>Hypocreomycetidae</taxon>
        <taxon>Glomerellales</taxon>
        <taxon>Plectosphaerellaceae</taxon>
        <taxon>Verticillium</taxon>
    </lineage>
</organism>